<sequence>MDTLYVVLFMLIILMGSVIGYIYYLKEKKAQLDAIKRGFCPSCRQNTIEITDQRSSGCCGPKMITFECNSCGYTNTFSIEQGCGI</sequence>
<proteinExistence type="predicted"/>
<gene>
    <name evidence="2" type="ORF">PGH07_10005</name>
</gene>
<dbReference type="Proteomes" id="UP001169069">
    <property type="component" value="Unassembled WGS sequence"/>
</dbReference>
<name>A0ABT7R0G5_9BACT</name>
<keyword evidence="3" id="KW-1185">Reference proteome</keyword>
<feature type="transmembrane region" description="Helical" evidence="1">
    <location>
        <begin position="6"/>
        <end position="25"/>
    </location>
</feature>
<evidence type="ECO:0000313" key="2">
    <source>
        <dbReference type="EMBL" id="MDM5272512.1"/>
    </source>
</evidence>
<evidence type="ECO:0000313" key="3">
    <source>
        <dbReference type="Proteomes" id="UP001169069"/>
    </source>
</evidence>
<dbReference type="RefSeq" id="WP_289414330.1">
    <property type="nucleotide sequence ID" value="NZ_JAQIBD010000004.1"/>
</dbReference>
<comment type="caution">
    <text evidence="2">The sequence shown here is derived from an EMBL/GenBank/DDBJ whole genome shotgun (WGS) entry which is preliminary data.</text>
</comment>
<evidence type="ECO:0000256" key="1">
    <source>
        <dbReference type="SAM" id="Phobius"/>
    </source>
</evidence>
<reference evidence="2" key="1">
    <citation type="submission" date="2023-01" db="EMBL/GenBank/DDBJ databases">
        <title>Sulfurovum sp. zt1-1 genome assembly.</title>
        <authorList>
            <person name="Wang J."/>
        </authorList>
    </citation>
    <scope>NUCLEOTIDE SEQUENCE</scope>
    <source>
        <strain evidence="2">Zt1-1</strain>
    </source>
</reference>
<protein>
    <submittedName>
        <fullName evidence="2">Uncharacterized protein</fullName>
    </submittedName>
</protein>
<accession>A0ABT7R0G5</accession>
<dbReference type="EMBL" id="JAQIBD010000004">
    <property type="protein sequence ID" value="MDM5272512.1"/>
    <property type="molecule type" value="Genomic_DNA"/>
</dbReference>
<keyword evidence="1" id="KW-1133">Transmembrane helix</keyword>
<keyword evidence="1" id="KW-0472">Membrane</keyword>
<organism evidence="2 3">
    <name type="scientific">Sulfurovum zhangzhouensis</name>
    <dbReference type="NCBI Taxonomy" id="3019067"/>
    <lineage>
        <taxon>Bacteria</taxon>
        <taxon>Pseudomonadati</taxon>
        <taxon>Campylobacterota</taxon>
        <taxon>Epsilonproteobacteria</taxon>
        <taxon>Campylobacterales</taxon>
        <taxon>Sulfurovaceae</taxon>
        <taxon>Sulfurovum</taxon>
    </lineage>
</organism>
<keyword evidence="1" id="KW-0812">Transmembrane</keyword>